<name>A0A669E4E5_ORENI</name>
<dbReference type="Proteomes" id="UP000005207">
    <property type="component" value="Linkage group LG2"/>
</dbReference>
<dbReference type="InParanoid" id="A0A669E4E5"/>
<sequence>RDCCMQPQTAACSHSMLKADCSQPTPLLRSGVSLCSLCAYETPTLGNSAVFPSPLLPQHWPQLSTAQIPTLITESRRRLDPGCVPLISADCEPLRSSWRCSNYRRACVYISNSRDRKNL</sequence>
<organism evidence="1 2">
    <name type="scientific">Oreochromis niloticus</name>
    <name type="common">Nile tilapia</name>
    <name type="synonym">Tilapia nilotica</name>
    <dbReference type="NCBI Taxonomy" id="8128"/>
    <lineage>
        <taxon>Eukaryota</taxon>
        <taxon>Metazoa</taxon>
        <taxon>Chordata</taxon>
        <taxon>Craniata</taxon>
        <taxon>Vertebrata</taxon>
        <taxon>Euteleostomi</taxon>
        <taxon>Actinopterygii</taxon>
        <taxon>Neopterygii</taxon>
        <taxon>Teleostei</taxon>
        <taxon>Neoteleostei</taxon>
        <taxon>Acanthomorphata</taxon>
        <taxon>Ovalentaria</taxon>
        <taxon>Cichlomorphae</taxon>
        <taxon>Cichliformes</taxon>
        <taxon>Cichlidae</taxon>
        <taxon>African cichlids</taxon>
        <taxon>Pseudocrenilabrinae</taxon>
        <taxon>Oreochromini</taxon>
        <taxon>Oreochromis</taxon>
    </lineage>
</organism>
<reference evidence="2" key="1">
    <citation type="submission" date="2012-01" db="EMBL/GenBank/DDBJ databases">
        <title>The Genome Sequence of Oreochromis niloticus (Nile Tilapia).</title>
        <authorList>
            <consortium name="Broad Institute Genome Assembly Team"/>
            <consortium name="Broad Institute Sequencing Platform"/>
            <person name="Di Palma F."/>
            <person name="Johnson J."/>
            <person name="Lander E.S."/>
            <person name="Lindblad-Toh K."/>
        </authorList>
    </citation>
    <scope>NUCLEOTIDE SEQUENCE [LARGE SCALE GENOMIC DNA]</scope>
</reference>
<reference evidence="1" key="3">
    <citation type="submission" date="2025-09" db="UniProtKB">
        <authorList>
            <consortium name="Ensembl"/>
        </authorList>
    </citation>
    <scope>IDENTIFICATION</scope>
</reference>
<accession>A0A669E4E5</accession>
<dbReference type="Ensembl" id="ENSONIT00000073000.1">
    <property type="protein sequence ID" value="ENSONIP00000067915.1"/>
    <property type="gene ID" value="ENSONIG00000034220.1"/>
</dbReference>
<evidence type="ECO:0000313" key="1">
    <source>
        <dbReference type="Ensembl" id="ENSONIP00000067915.1"/>
    </source>
</evidence>
<keyword evidence="2" id="KW-1185">Reference proteome</keyword>
<dbReference type="AlphaFoldDB" id="A0A669E4E5"/>
<evidence type="ECO:0000313" key="2">
    <source>
        <dbReference type="Proteomes" id="UP000005207"/>
    </source>
</evidence>
<protein>
    <submittedName>
        <fullName evidence="1">Uncharacterized protein</fullName>
    </submittedName>
</protein>
<reference evidence="1" key="2">
    <citation type="submission" date="2025-08" db="UniProtKB">
        <authorList>
            <consortium name="Ensembl"/>
        </authorList>
    </citation>
    <scope>IDENTIFICATION</scope>
</reference>
<proteinExistence type="predicted"/>